<dbReference type="Proteomes" id="UP001492380">
    <property type="component" value="Unassembled WGS sequence"/>
</dbReference>
<dbReference type="InterPro" id="IPR046341">
    <property type="entry name" value="SET_dom_sf"/>
</dbReference>
<comment type="caution">
    <text evidence="1">The sequence shown here is derived from an EMBL/GenBank/DDBJ whole genome shotgun (WGS) entry which is preliminary data.</text>
</comment>
<dbReference type="EMBL" id="JBBWRZ010000004">
    <property type="protein sequence ID" value="KAK8238067.1"/>
    <property type="molecule type" value="Genomic_DNA"/>
</dbReference>
<organism evidence="1 2">
    <name type="scientific">Phyllosticta capitalensis</name>
    <dbReference type="NCBI Taxonomy" id="121624"/>
    <lineage>
        <taxon>Eukaryota</taxon>
        <taxon>Fungi</taxon>
        <taxon>Dikarya</taxon>
        <taxon>Ascomycota</taxon>
        <taxon>Pezizomycotina</taxon>
        <taxon>Dothideomycetes</taxon>
        <taxon>Dothideomycetes incertae sedis</taxon>
        <taxon>Botryosphaeriales</taxon>
        <taxon>Phyllostictaceae</taxon>
        <taxon>Phyllosticta</taxon>
    </lineage>
</organism>
<keyword evidence="2" id="KW-1185">Reference proteome</keyword>
<evidence type="ECO:0008006" key="3">
    <source>
        <dbReference type="Google" id="ProtNLM"/>
    </source>
</evidence>
<evidence type="ECO:0000313" key="2">
    <source>
        <dbReference type="Proteomes" id="UP001492380"/>
    </source>
</evidence>
<accession>A0ABR1YSV4</accession>
<sequence length="565" mass="65387">MVTAETVLRENICRTDASKKGDIRRLLRWFIENGGSIHPSVLFRLDDAGGIYAYAKEDIPEPPPGGIQLCVCPPKLQLSYHRIPPELREILPEQVCANLALIQEWNLRDSSLWAPYIHCLPRPEQMTTPMYFDDRNGGDTVWLRGTNLNAAWREREVQWANEYTRCRTALDHVGLDFGRFSLEIYKWAATIFTSRCFPSDPGASERYRVLLPVVDLLNHKFPTKVNWFFDRGSFSLKSEEPLVQSQPVFNNYGGKGNEELLNGYGFCIQDNPCDVVAIRFGQLPPPVVQELEEILGEWDPSQIHYVRGRDFYGGLYPVQLEDFPKITESGIPPALWTVLEVIKRHQHSQRASWRNTLSARCDLLEVLATKYDNIDQHVVSLPPTPANDKQRYAKMYRDGQMKILKENVDLLEGALLEKKWVTLDEALATLRKDNRAAFLRWERMAKAVFDTQSLDKIREQDMEAQAWMMWFCESWVFLSDNAHGPKWSRTRHWINNLHESHPLRDFLTNTRYDPIFRKVDEVDIAWRKAGLYTWATHVVNAESRMLALLDEHEIAGKLLICMEGP</sequence>
<proteinExistence type="predicted"/>
<gene>
    <name evidence="1" type="ORF">HDK90DRAFT_464906</name>
</gene>
<reference evidence="1 2" key="1">
    <citation type="submission" date="2024-04" db="EMBL/GenBank/DDBJ databases">
        <title>Phyllosticta paracitricarpa is synonymous to the EU quarantine fungus P. citricarpa based on phylogenomic analyses.</title>
        <authorList>
            <consortium name="Lawrence Berkeley National Laboratory"/>
            <person name="Van Ingen-Buijs V.A."/>
            <person name="Van Westerhoven A.C."/>
            <person name="Haridas S."/>
            <person name="Skiadas P."/>
            <person name="Martin F."/>
            <person name="Groenewald J.Z."/>
            <person name="Crous P.W."/>
            <person name="Seidl M.F."/>
        </authorList>
    </citation>
    <scope>NUCLEOTIDE SEQUENCE [LARGE SCALE GENOMIC DNA]</scope>
    <source>
        <strain evidence="1 2">CBS 123374</strain>
    </source>
</reference>
<dbReference type="Gene3D" id="3.90.1410.10">
    <property type="entry name" value="set domain protein methyltransferase, domain 1"/>
    <property type="match status" value="1"/>
</dbReference>
<protein>
    <recommendedName>
        <fullName evidence="3">SET domain-containing protein</fullName>
    </recommendedName>
</protein>
<dbReference type="PANTHER" id="PTHR13271">
    <property type="entry name" value="UNCHARACTERIZED PUTATIVE METHYLTRANSFERASE"/>
    <property type="match status" value="1"/>
</dbReference>
<evidence type="ECO:0000313" key="1">
    <source>
        <dbReference type="EMBL" id="KAK8238067.1"/>
    </source>
</evidence>
<dbReference type="InterPro" id="IPR050600">
    <property type="entry name" value="SETD3_SETD6_MTase"/>
</dbReference>
<dbReference type="PANTHER" id="PTHR13271:SF147">
    <property type="entry name" value="PROTEIN-LYSINE N-METHYLTRANSFERASE EFM1-RELATED"/>
    <property type="match status" value="1"/>
</dbReference>
<dbReference type="SUPFAM" id="SSF82199">
    <property type="entry name" value="SET domain"/>
    <property type="match status" value="1"/>
</dbReference>
<name>A0ABR1YSV4_9PEZI</name>